<sequence length="355" mass="40397">MKQVISSFQLAIFIANLIVSASLITLPQILTQIANQNAWLTPILVTPFLLGLVVLAVGKGNVLQEKLKQHSMMHRLLKVTVGFLLITIYIRDLRAFTDFTMEALLPKTPIVVTMLLISATLYYICAAGLEVISRITLIQFIVFSVIVLSLPLMLTNEINWVNYMPIIQTNMVANLTKSSFELLPWVGEFVVLIMLLENKNCNKSIKKMTIYGVGFGILLLTILVSLNIAVLGQEIVSKTTYPNYRMIQEIHLTDFLDRLDLVIVILWMPVFLSKLCIVLYLIDKTLFQTREDNPTSMFLFPTILTLGILSMALFKTSMVHLRFTFLTWTIIGLVLEIFIFLFILFIRYLPSHNSE</sequence>
<proteinExistence type="inferred from homology"/>
<reference evidence="9" key="1">
    <citation type="submission" date="2022-06" db="EMBL/GenBank/DDBJ databases">
        <title>Aquibacillus sp. a new bacterium isolated from soil saline samples.</title>
        <authorList>
            <person name="Galisteo C."/>
            <person name="De La Haba R."/>
            <person name="Sanchez-Porro C."/>
            <person name="Ventosa A."/>
        </authorList>
    </citation>
    <scope>NUCLEOTIDE SEQUENCE</scope>
    <source>
        <strain evidence="9">3ASR75-54</strain>
    </source>
</reference>
<organism evidence="9 10">
    <name type="scientific">Aquibacillus salsiterrae</name>
    <dbReference type="NCBI Taxonomy" id="2950439"/>
    <lineage>
        <taxon>Bacteria</taxon>
        <taxon>Bacillati</taxon>
        <taxon>Bacillota</taxon>
        <taxon>Bacilli</taxon>
        <taxon>Bacillales</taxon>
        <taxon>Bacillaceae</taxon>
        <taxon>Aquibacillus</taxon>
    </lineage>
</organism>
<accession>A0A9X3WFF1</accession>
<dbReference type="EMBL" id="JAMQKC010000008">
    <property type="protein sequence ID" value="MDC3417315.1"/>
    <property type="molecule type" value="Genomic_DNA"/>
</dbReference>
<dbReference type="GO" id="GO:0009847">
    <property type="term" value="P:spore germination"/>
    <property type="evidence" value="ECO:0007669"/>
    <property type="project" value="InterPro"/>
</dbReference>
<feature type="transmembrane region" description="Helical" evidence="8">
    <location>
        <begin position="136"/>
        <end position="154"/>
    </location>
</feature>
<comment type="caution">
    <text evidence="9">The sequence shown here is derived from an EMBL/GenBank/DDBJ whole genome shotgun (WGS) entry which is preliminary data.</text>
</comment>
<dbReference type="AlphaFoldDB" id="A0A9X3WFF1"/>
<dbReference type="RefSeq" id="WP_272446383.1">
    <property type="nucleotide sequence ID" value="NZ_JAMQKC010000008.1"/>
</dbReference>
<keyword evidence="10" id="KW-1185">Reference proteome</keyword>
<keyword evidence="7 8" id="KW-0472">Membrane</keyword>
<dbReference type="GO" id="GO:0016020">
    <property type="term" value="C:membrane"/>
    <property type="evidence" value="ECO:0007669"/>
    <property type="project" value="UniProtKB-SubCell"/>
</dbReference>
<feature type="transmembrane region" description="Helical" evidence="8">
    <location>
        <begin position="7"/>
        <end position="26"/>
    </location>
</feature>
<evidence type="ECO:0000313" key="10">
    <source>
        <dbReference type="Proteomes" id="UP001145069"/>
    </source>
</evidence>
<comment type="similarity">
    <text evidence="2">Belongs to the amino acid-polyamine-organocation (APC) superfamily. Spore germination protein (SGP) (TC 2.A.3.9) family.</text>
</comment>
<keyword evidence="3" id="KW-0813">Transport</keyword>
<evidence type="ECO:0000256" key="6">
    <source>
        <dbReference type="ARBA" id="ARBA00022989"/>
    </source>
</evidence>
<feature type="transmembrane region" description="Helical" evidence="8">
    <location>
        <begin position="110"/>
        <end position="129"/>
    </location>
</feature>
<dbReference type="Proteomes" id="UP001145069">
    <property type="component" value="Unassembled WGS sequence"/>
</dbReference>
<protein>
    <submittedName>
        <fullName evidence="9">Endospore germination permease</fullName>
    </submittedName>
</protein>
<evidence type="ECO:0000256" key="3">
    <source>
        <dbReference type="ARBA" id="ARBA00022448"/>
    </source>
</evidence>
<feature type="transmembrane region" description="Helical" evidence="8">
    <location>
        <begin position="72"/>
        <end position="90"/>
    </location>
</feature>
<feature type="transmembrane region" description="Helical" evidence="8">
    <location>
        <begin position="179"/>
        <end position="196"/>
    </location>
</feature>
<feature type="transmembrane region" description="Helical" evidence="8">
    <location>
        <begin position="38"/>
        <end position="60"/>
    </location>
</feature>
<evidence type="ECO:0000256" key="1">
    <source>
        <dbReference type="ARBA" id="ARBA00004141"/>
    </source>
</evidence>
<keyword evidence="6 8" id="KW-1133">Transmembrane helix</keyword>
<evidence type="ECO:0000256" key="2">
    <source>
        <dbReference type="ARBA" id="ARBA00007998"/>
    </source>
</evidence>
<evidence type="ECO:0000256" key="4">
    <source>
        <dbReference type="ARBA" id="ARBA00022544"/>
    </source>
</evidence>
<dbReference type="InterPro" id="IPR004761">
    <property type="entry name" value="Spore_GerAB"/>
</dbReference>
<dbReference type="PANTHER" id="PTHR34975">
    <property type="entry name" value="SPORE GERMINATION PROTEIN A2"/>
    <property type="match status" value="1"/>
</dbReference>
<evidence type="ECO:0000256" key="7">
    <source>
        <dbReference type="ARBA" id="ARBA00023136"/>
    </source>
</evidence>
<keyword evidence="4" id="KW-0309">Germination</keyword>
<comment type="subcellular location">
    <subcellularLocation>
        <location evidence="1">Membrane</location>
        <topology evidence="1">Multi-pass membrane protein</topology>
    </subcellularLocation>
</comment>
<dbReference type="PANTHER" id="PTHR34975:SF2">
    <property type="entry name" value="SPORE GERMINATION PROTEIN A2"/>
    <property type="match status" value="1"/>
</dbReference>
<feature type="transmembrane region" description="Helical" evidence="8">
    <location>
        <begin position="208"/>
        <end position="231"/>
    </location>
</feature>
<keyword evidence="5 8" id="KW-0812">Transmembrane</keyword>
<feature type="transmembrane region" description="Helical" evidence="8">
    <location>
        <begin position="326"/>
        <end position="349"/>
    </location>
</feature>
<evidence type="ECO:0000256" key="8">
    <source>
        <dbReference type="SAM" id="Phobius"/>
    </source>
</evidence>
<feature type="transmembrane region" description="Helical" evidence="8">
    <location>
        <begin position="294"/>
        <end position="314"/>
    </location>
</feature>
<dbReference type="NCBIfam" id="TIGR00912">
    <property type="entry name" value="2A0309"/>
    <property type="match status" value="1"/>
</dbReference>
<feature type="transmembrane region" description="Helical" evidence="8">
    <location>
        <begin position="261"/>
        <end position="282"/>
    </location>
</feature>
<gene>
    <name evidence="9" type="ORF">NC799_10460</name>
</gene>
<evidence type="ECO:0000256" key="5">
    <source>
        <dbReference type="ARBA" id="ARBA00022692"/>
    </source>
</evidence>
<evidence type="ECO:0000313" key="9">
    <source>
        <dbReference type="EMBL" id="MDC3417315.1"/>
    </source>
</evidence>
<dbReference type="Pfam" id="PF03845">
    <property type="entry name" value="Spore_permease"/>
    <property type="match status" value="1"/>
</dbReference>
<name>A0A9X3WFF1_9BACI</name>